<dbReference type="RefSeq" id="WP_378152954.1">
    <property type="nucleotide sequence ID" value="NZ_JBHSEC010000005.1"/>
</dbReference>
<accession>A0ABV8X6U8</accession>
<keyword evidence="3" id="KW-1185">Reference proteome</keyword>
<evidence type="ECO:0000256" key="1">
    <source>
        <dbReference type="SAM" id="Phobius"/>
    </source>
</evidence>
<keyword evidence="1" id="KW-0812">Transmembrane</keyword>
<dbReference type="PANTHER" id="PTHR35335">
    <property type="entry name" value="UPF0716 PROTEIN FXSA"/>
    <property type="match status" value="1"/>
</dbReference>
<feature type="transmembrane region" description="Helical" evidence="1">
    <location>
        <begin position="70"/>
        <end position="100"/>
    </location>
</feature>
<comment type="caution">
    <text evidence="2">The sequence shown here is derived from an EMBL/GenBank/DDBJ whole genome shotgun (WGS) entry which is preliminary data.</text>
</comment>
<dbReference type="InterPro" id="IPR007313">
    <property type="entry name" value="FxsA"/>
</dbReference>
<dbReference type="EMBL" id="JBHSEC010000005">
    <property type="protein sequence ID" value="MFC4409805.1"/>
    <property type="molecule type" value="Genomic_DNA"/>
</dbReference>
<dbReference type="Proteomes" id="UP001595817">
    <property type="component" value="Unassembled WGS sequence"/>
</dbReference>
<evidence type="ECO:0000313" key="3">
    <source>
        <dbReference type="Proteomes" id="UP001595817"/>
    </source>
</evidence>
<protein>
    <submittedName>
        <fullName evidence="2">FxsA family protein</fullName>
    </submittedName>
</protein>
<name>A0ABV8X6U8_9LACT</name>
<keyword evidence="1" id="KW-0472">Membrane</keyword>
<keyword evidence="1" id="KW-1133">Transmembrane helix</keyword>
<gene>
    <name evidence="2" type="ORF">ACFOZY_05060</name>
</gene>
<sequence>MRWFLLLIVLAPAVELSVLIYSGMKFGILNTLLIVMLTAAAGIVLAKKFGLRAFYDIQDRIKQHEMPGDAVVDGLFIFVGGILLLFPGFITDLIGLLFLFKWTRKLFKPLLYRWFRKKIGKGQIIVM</sequence>
<feature type="transmembrane region" description="Helical" evidence="1">
    <location>
        <begin position="26"/>
        <end position="46"/>
    </location>
</feature>
<dbReference type="Pfam" id="PF04186">
    <property type="entry name" value="FxsA"/>
    <property type="match status" value="1"/>
</dbReference>
<dbReference type="NCBIfam" id="NF008528">
    <property type="entry name" value="PRK11463.1-2"/>
    <property type="match status" value="1"/>
</dbReference>
<evidence type="ECO:0000313" key="2">
    <source>
        <dbReference type="EMBL" id="MFC4409805.1"/>
    </source>
</evidence>
<proteinExistence type="predicted"/>
<dbReference type="PANTHER" id="PTHR35335:SF1">
    <property type="entry name" value="UPF0716 PROTEIN FXSA"/>
    <property type="match status" value="1"/>
</dbReference>
<reference evidence="3" key="1">
    <citation type="journal article" date="2019" name="Int. J. Syst. Evol. Microbiol.">
        <title>The Global Catalogue of Microorganisms (GCM) 10K type strain sequencing project: providing services to taxonomists for standard genome sequencing and annotation.</title>
        <authorList>
            <consortium name="The Broad Institute Genomics Platform"/>
            <consortium name="The Broad Institute Genome Sequencing Center for Infectious Disease"/>
            <person name="Wu L."/>
            <person name="Ma J."/>
        </authorList>
    </citation>
    <scope>NUCLEOTIDE SEQUENCE [LARGE SCALE GENOMIC DNA]</scope>
    <source>
        <strain evidence="3">CCUG 59778</strain>
    </source>
</reference>
<organism evidence="2 3">
    <name type="scientific">Chungangia koreensis</name>
    <dbReference type="NCBI Taxonomy" id="752657"/>
    <lineage>
        <taxon>Bacteria</taxon>
        <taxon>Bacillati</taxon>
        <taxon>Bacillota</taxon>
        <taxon>Bacilli</taxon>
        <taxon>Lactobacillales</taxon>
        <taxon>Chungangia</taxon>
    </lineage>
</organism>